<organism evidence="5 6">
    <name type="scientific">Solihabitans fulvus</name>
    <dbReference type="NCBI Taxonomy" id="1892852"/>
    <lineage>
        <taxon>Bacteria</taxon>
        <taxon>Bacillati</taxon>
        <taxon>Actinomycetota</taxon>
        <taxon>Actinomycetes</taxon>
        <taxon>Pseudonocardiales</taxon>
        <taxon>Pseudonocardiaceae</taxon>
        <taxon>Solihabitans</taxon>
    </lineage>
</organism>
<dbReference type="PANTHER" id="PTHR38465">
    <property type="entry name" value="HTH-TYPE TRANSCRIPTIONAL REGULATOR MJ1563-RELATED"/>
    <property type="match status" value="1"/>
</dbReference>
<reference evidence="5 6" key="2">
    <citation type="submission" date="2019-09" db="EMBL/GenBank/DDBJ databases">
        <authorList>
            <person name="Jin C."/>
        </authorList>
    </citation>
    <scope>NUCLEOTIDE SEQUENCE [LARGE SCALE GENOMIC DNA]</scope>
    <source>
        <strain evidence="5 6">AN110305</strain>
    </source>
</reference>
<dbReference type="GO" id="GO:0003677">
    <property type="term" value="F:DNA binding"/>
    <property type="evidence" value="ECO:0007669"/>
    <property type="project" value="UniProtKB-KW"/>
</dbReference>
<dbReference type="AlphaFoldDB" id="A0A5B2X780"/>
<dbReference type="RefSeq" id="WP_149851871.1">
    <property type="nucleotide sequence ID" value="NZ_VUOB01000041.1"/>
</dbReference>
<evidence type="ECO:0000256" key="2">
    <source>
        <dbReference type="ARBA" id="ARBA00023125"/>
    </source>
</evidence>
<reference evidence="5 6" key="1">
    <citation type="submission" date="2019-09" db="EMBL/GenBank/DDBJ databases">
        <title>Goodfellowia gen. nov., a new genus of the Pseudonocardineae related to Actinoalloteichus, containing Goodfellowia coeruleoviolacea gen. nov., comb. nov. gen. nov., comb. nov.</title>
        <authorList>
            <person name="Labeda D."/>
        </authorList>
    </citation>
    <scope>NUCLEOTIDE SEQUENCE [LARGE SCALE GENOMIC DNA]</scope>
    <source>
        <strain evidence="5 6">AN110305</strain>
    </source>
</reference>
<dbReference type="InterPro" id="IPR036390">
    <property type="entry name" value="WH_DNA-bd_sf"/>
</dbReference>
<evidence type="ECO:0000313" key="6">
    <source>
        <dbReference type="Proteomes" id="UP000323454"/>
    </source>
</evidence>
<keyword evidence="2" id="KW-0238">DNA-binding</keyword>
<dbReference type="PANTHER" id="PTHR38465:SF2">
    <property type="entry name" value="HTH-TYPE TRANSCRIPTIONAL REGULATOR MMPR5"/>
    <property type="match status" value="1"/>
</dbReference>
<keyword evidence="6" id="KW-1185">Reference proteome</keyword>
<keyword evidence="3" id="KW-0804">Transcription</keyword>
<dbReference type="InterPro" id="IPR036388">
    <property type="entry name" value="WH-like_DNA-bd_sf"/>
</dbReference>
<name>A0A5B2X780_9PSEU</name>
<dbReference type="GO" id="GO:0003700">
    <property type="term" value="F:DNA-binding transcription factor activity"/>
    <property type="evidence" value="ECO:0007669"/>
    <property type="project" value="InterPro"/>
</dbReference>
<dbReference type="Gene3D" id="1.10.10.10">
    <property type="entry name" value="Winged helix-like DNA-binding domain superfamily/Winged helix DNA-binding domain"/>
    <property type="match status" value="1"/>
</dbReference>
<feature type="domain" description="HTH marR-type" evidence="4">
    <location>
        <begin position="27"/>
        <end position="87"/>
    </location>
</feature>
<accession>A0A5B2X780</accession>
<dbReference type="EMBL" id="VUOB01000041">
    <property type="protein sequence ID" value="KAA2258899.1"/>
    <property type="molecule type" value="Genomic_DNA"/>
</dbReference>
<dbReference type="SUPFAM" id="SSF46785">
    <property type="entry name" value="Winged helix' DNA-binding domain"/>
    <property type="match status" value="1"/>
</dbReference>
<comment type="caution">
    <text evidence="5">The sequence shown here is derived from an EMBL/GenBank/DDBJ whole genome shotgun (WGS) entry which is preliminary data.</text>
</comment>
<dbReference type="InterPro" id="IPR052362">
    <property type="entry name" value="HTH-GbsR_regulator"/>
</dbReference>
<dbReference type="InterPro" id="IPR000835">
    <property type="entry name" value="HTH_MarR-typ"/>
</dbReference>
<dbReference type="Proteomes" id="UP000323454">
    <property type="component" value="Unassembled WGS sequence"/>
</dbReference>
<proteinExistence type="predicted"/>
<gene>
    <name evidence="5" type="ORF">F0L68_23740</name>
</gene>
<evidence type="ECO:0000313" key="5">
    <source>
        <dbReference type="EMBL" id="KAA2258899.1"/>
    </source>
</evidence>
<keyword evidence="1" id="KW-0805">Transcription regulation</keyword>
<dbReference type="OrthoDB" id="67158at2"/>
<evidence type="ECO:0000256" key="1">
    <source>
        <dbReference type="ARBA" id="ARBA00023015"/>
    </source>
</evidence>
<sequence length="161" mass="18310">MTGVVEGRDEESVRRFVERFGLLLSDYGMPRMPARVFAALLCAEDARHTAGELASTLQVSPAAISGAVRYLDQAGMVARVREPGTRRDQYELFNDLWYEMFGHRDKMLEQIADTMRGGAEAVGMHTAAGARLDETRRFFDFFRRELPLLMERWREENASSA</sequence>
<evidence type="ECO:0000256" key="3">
    <source>
        <dbReference type="ARBA" id="ARBA00023163"/>
    </source>
</evidence>
<dbReference type="Pfam" id="PF12802">
    <property type="entry name" value="MarR_2"/>
    <property type="match status" value="1"/>
</dbReference>
<evidence type="ECO:0000259" key="4">
    <source>
        <dbReference type="Pfam" id="PF12802"/>
    </source>
</evidence>
<protein>
    <submittedName>
        <fullName evidence="5">MarR family transcriptional regulator</fullName>
    </submittedName>
</protein>
<dbReference type="Gene3D" id="1.10.287.160">
    <property type="entry name" value="HR1 repeat"/>
    <property type="match status" value="1"/>
</dbReference>